<dbReference type="Proteomes" id="UP000288805">
    <property type="component" value="Unassembled WGS sequence"/>
</dbReference>
<dbReference type="EMBL" id="QGNW01002629">
    <property type="protein sequence ID" value="RVW14118.1"/>
    <property type="molecule type" value="Genomic_DNA"/>
</dbReference>
<reference evidence="1 2" key="1">
    <citation type="journal article" date="2018" name="PLoS Genet.">
        <title>Population sequencing reveals clonal diversity and ancestral inbreeding in the grapevine cultivar Chardonnay.</title>
        <authorList>
            <person name="Roach M.J."/>
            <person name="Johnson D.L."/>
            <person name="Bohlmann J."/>
            <person name="van Vuuren H.J."/>
            <person name="Jones S.J."/>
            <person name="Pretorius I.S."/>
            <person name="Schmidt S.A."/>
            <person name="Borneman A.R."/>
        </authorList>
    </citation>
    <scope>NUCLEOTIDE SEQUENCE [LARGE SCALE GENOMIC DNA]</scope>
    <source>
        <strain evidence="2">cv. Chardonnay</strain>
        <tissue evidence="1">Leaf</tissue>
    </source>
</reference>
<evidence type="ECO:0000313" key="1">
    <source>
        <dbReference type="EMBL" id="RVW14118.1"/>
    </source>
</evidence>
<dbReference type="AlphaFoldDB" id="A0A438BT56"/>
<comment type="caution">
    <text evidence="1">The sequence shown here is derived from an EMBL/GenBank/DDBJ whole genome shotgun (WGS) entry which is preliminary data.</text>
</comment>
<sequence length="98" mass="10882">MTSIQEALASLKQEIAWDDLESIPVASLPPSLGCLTLKDVSRRELDGFKQRSDELFIPSSPLAGKIAEIVDRPLQRGDSILRVIKGLIRDPRGKFRPN</sequence>
<evidence type="ECO:0000313" key="2">
    <source>
        <dbReference type="Proteomes" id="UP000288805"/>
    </source>
</evidence>
<protein>
    <submittedName>
        <fullName evidence="1">Uncharacterized protein</fullName>
    </submittedName>
</protein>
<gene>
    <name evidence="1" type="ORF">CK203_099173</name>
</gene>
<proteinExistence type="predicted"/>
<name>A0A438BT56_VITVI</name>
<organism evidence="1 2">
    <name type="scientific">Vitis vinifera</name>
    <name type="common">Grape</name>
    <dbReference type="NCBI Taxonomy" id="29760"/>
    <lineage>
        <taxon>Eukaryota</taxon>
        <taxon>Viridiplantae</taxon>
        <taxon>Streptophyta</taxon>
        <taxon>Embryophyta</taxon>
        <taxon>Tracheophyta</taxon>
        <taxon>Spermatophyta</taxon>
        <taxon>Magnoliopsida</taxon>
        <taxon>eudicotyledons</taxon>
        <taxon>Gunneridae</taxon>
        <taxon>Pentapetalae</taxon>
        <taxon>rosids</taxon>
        <taxon>Vitales</taxon>
        <taxon>Vitaceae</taxon>
        <taxon>Viteae</taxon>
        <taxon>Vitis</taxon>
    </lineage>
</organism>
<accession>A0A438BT56</accession>